<evidence type="ECO:0000313" key="2">
    <source>
        <dbReference type="Proteomes" id="UP000788153"/>
    </source>
</evidence>
<dbReference type="Proteomes" id="UP000788153">
    <property type="component" value="Unassembled WGS sequence"/>
</dbReference>
<sequence length="108" mass="12007">MTTNTLERPRTDLGTMFVSVIFANGTDDDLAGLAAAIRNERVLFDERVYEQGEEIAVIGRDLHLSQRLCIVGKTTPVPDDFGPDDFVVKEADPSRHLIIQDCTLVRGF</sequence>
<evidence type="ECO:0000313" key="1">
    <source>
        <dbReference type="EMBL" id="NIJ24852.1"/>
    </source>
</evidence>
<dbReference type="RefSeq" id="WP_140047287.1">
    <property type="nucleotide sequence ID" value="NZ_BAAAEV010000001.1"/>
</dbReference>
<accession>A0ABX0U6I3</accession>
<keyword evidence="2" id="KW-1185">Reference proteome</keyword>
<organism evidence="1 2">
    <name type="scientific">Sphingomonas japonica</name>
    <dbReference type="NCBI Taxonomy" id="511662"/>
    <lineage>
        <taxon>Bacteria</taxon>
        <taxon>Pseudomonadati</taxon>
        <taxon>Pseudomonadota</taxon>
        <taxon>Alphaproteobacteria</taxon>
        <taxon>Sphingomonadales</taxon>
        <taxon>Sphingomonadaceae</taxon>
        <taxon>Sphingomonas</taxon>
    </lineage>
</organism>
<protein>
    <submittedName>
        <fullName evidence="1">Uncharacterized protein</fullName>
    </submittedName>
</protein>
<reference evidence="1 2" key="1">
    <citation type="submission" date="2020-03" db="EMBL/GenBank/DDBJ databases">
        <title>Genomic Encyclopedia of Type Strains, Phase IV (KMG-IV): sequencing the most valuable type-strain genomes for metagenomic binning, comparative biology and taxonomic classification.</title>
        <authorList>
            <person name="Goeker M."/>
        </authorList>
    </citation>
    <scope>NUCLEOTIDE SEQUENCE [LARGE SCALE GENOMIC DNA]</scope>
    <source>
        <strain evidence="1 2">DSM 22753</strain>
    </source>
</reference>
<comment type="caution">
    <text evidence="1">The sequence shown here is derived from an EMBL/GenBank/DDBJ whole genome shotgun (WGS) entry which is preliminary data.</text>
</comment>
<dbReference type="EMBL" id="JAASQP010000001">
    <property type="protein sequence ID" value="NIJ24852.1"/>
    <property type="molecule type" value="Genomic_DNA"/>
</dbReference>
<gene>
    <name evidence="1" type="ORF">FHT01_002394</name>
</gene>
<name>A0ABX0U6I3_9SPHN</name>
<proteinExistence type="predicted"/>